<name>A0A8B6M4P6_METTU</name>
<gene>
    <name evidence="2" type="ORF">MPC4_20028</name>
</gene>
<comment type="caution">
    <text evidence="2">The sequence shown here is derived from an EMBL/GenBank/DDBJ whole genome shotgun (WGS) entry which is preliminary data.</text>
</comment>
<reference evidence="2 3" key="1">
    <citation type="submission" date="2019-05" db="EMBL/GenBank/DDBJ databases">
        <authorList>
            <person name="Farhan Ul Haque M."/>
        </authorList>
    </citation>
    <scope>NUCLEOTIDE SEQUENCE [LARGE SCALE GENOMIC DNA]</scope>
    <source>
        <strain evidence="2">2</strain>
    </source>
</reference>
<feature type="domain" description="Transposase InsH N-terminal" evidence="1">
    <location>
        <begin position="1"/>
        <end position="49"/>
    </location>
</feature>
<dbReference type="InterPro" id="IPR008490">
    <property type="entry name" value="Transposase_InsH_N"/>
</dbReference>
<keyword evidence="3" id="KW-1185">Reference proteome</keyword>
<accession>A0A8B6M4P6</accession>
<proteinExistence type="predicted"/>
<evidence type="ECO:0000313" key="2">
    <source>
        <dbReference type="EMBL" id="VTZ49818.1"/>
    </source>
</evidence>
<dbReference type="AlphaFoldDB" id="A0A8B6M4P6"/>
<dbReference type="Pfam" id="PF05598">
    <property type="entry name" value="DUF772"/>
    <property type="match status" value="1"/>
</dbReference>
<protein>
    <submittedName>
        <fullName evidence="2">Transposase</fullName>
    </submittedName>
</protein>
<evidence type="ECO:0000259" key="1">
    <source>
        <dbReference type="Pfam" id="PF05598"/>
    </source>
</evidence>
<evidence type="ECO:0000313" key="3">
    <source>
        <dbReference type="Proteomes" id="UP000485880"/>
    </source>
</evidence>
<dbReference type="EMBL" id="CABFMQ020000076">
    <property type="protein sequence ID" value="VTZ49818.1"/>
    <property type="molecule type" value="Genomic_DNA"/>
</dbReference>
<sequence>MLLQAFYSLRSERQLMERLDTDLLFRWFVGLGVDDPMWRPTVFSKNRDRLLEGAIAARSFSPPSRRARAPGS</sequence>
<dbReference type="Proteomes" id="UP000485880">
    <property type="component" value="Unassembled WGS sequence"/>
</dbReference>
<organism evidence="2 3">
    <name type="scientific">Methylocella tundrae</name>
    <dbReference type="NCBI Taxonomy" id="227605"/>
    <lineage>
        <taxon>Bacteria</taxon>
        <taxon>Pseudomonadati</taxon>
        <taxon>Pseudomonadota</taxon>
        <taxon>Alphaproteobacteria</taxon>
        <taxon>Hyphomicrobiales</taxon>
        <taxon>Beijerinckiaceae</taxon>
        <taxon>Methylocella</taxon>
    </lineage>
</organism>